<dbReference type="RefSeq" id="WP_394364351.1">
    <property type="nucleotide sequence ID" value="NZ_UFVQ01000003.1"/>
</dbReference>
<reference evidence="1 2" key="1">
    <citation type="submission" date="2018-06" db="EMBL/GenBank/DDBJ databases">
        <authorList>
            <consortium name="Pathogen Informatics"/>
            <person name="Doyle S."/>
        </authorList>
    </citation>
    <scope>NUCLEOTIDE SEQUENCE [LARGE SCALE GENOMIC DNA]</scope>
    <source>
        <strain evidence="1 2">NCTC13533</strain>
    </source>
</reference>
<organism evidence="1 2">
    <name type="scientific">Chryseobacterium carnipullorum</name>
    <dbReference type="NCBI Taxonomy" id="1124835"/>
    <lineage>
        <taxon>Bacteria</taxon>
        <taxon>Pseudomonadati</taxon>
        <taxon>Bacteroidota</taxon>
        <taxon>Flavobacteriia</taxon>
        <taxon>Flavobacteriales</taxon>
        <taxon>Weeksellaceae</taxon>
        <taxon>Chryseobacterium group</taxon>
        <taxon>Chryseobacterium</taxon>
    </lineage>
</organism>
<dbReference type="EMBL" id="UFVQ01000003">
    <property type="protein sequence ID" value="STC97057.1"/>
    <property type="molecule type" value="Genomic_DNA"/>
</dbReference>
<proteinExistence type="predicted"/>
<evidence type="ECO:0000313" key="2">
    <source>
        <dbReference type="Proteomes" id="UP000255224"/>
    </source>
</evidence>
<gene>
    <name evidence="1" type="ORF">NCTC13533_02337</name>
</gene>
<accession>A0A376DY42</accession>
<dbReference type="AlphaFoldDB" id="A0A376DY42"/>
<name>A0A376DY42_CHRCU</name>
<evidence type="ECO:0000313" key="1">
    <source>
        <dbReference type="EMBL" id="STC97057.1"/>
    </source>
</evidence>
<dbReference type="Proteomes" id="UP000255224">
    <property type="component" value="Unassembled WGS sequence"/>
</dbReference>
<sequence>MAQIQTGTVEDWLYDSHKIANKIYAQTPNDSKLAYDYQYKFNDTLERQLCTEVLDWQNY</sequence>
<protein>
    <submittedName>
        <fullName evidence="1">Uncharacterized protein</fullName>
    </submittedName>
</protein>